<sequence length="60" mass="7185">MLTCRDITRLQSESNERELTARERMELRMHTLVCRGCRRYGKQIDFIRRAARAVREGDTE</sequence>
<dbReference type="KEGG" id="atw:C0099_04170"/>
<dbReference type="AlphaFoldDB" id="A0A2I6S4L3"/>
<dbReference type="EMBL" id="CP025682">
    <property type="protein sequence ID" value="AUN94206.1"/>
    <property type="molecule type" value="Genomic_DNA"/>
</dbReference>
<gene>
    <name evidence="1" type="ORF">C0099_04170</name>
</gene>
<dbReference type="Proteomes" id="UP000242205">
    <property type="component" value="Chromosome"/>
</dbReference>
<protein>
    <recommendedName>
        <fullName evidence="3">Zinc-finger domain-containing protein</fullName>
    </recommendedName>
</protein>
<name>A0A2I6S4L3_9RHOO</name>
<evidence type="ECO:0008006" key="3">
    <source>
        <dbReference type="Google" id="ProtNLM"/>
    </source>
</evidence>
<organism evidence="1 2">
    <name type="scientific">Pseudazoarcus pumilus</name>
    <dbReference type="NCBI Taxonomy" id="2067960"/>
    <lineage>
        <taxon>Bacteria</taxon>
        <taxon>Pseudomonadati</taxon>
        <taxon>Pseudomonadota</taxon>
        <taxon>Betaproteobacteria</taxon>
        <taxon>Rhodocyclales</taxon>
        <taxon>Zoogloeaceae</taxon>
        <taxon>Pseudazoarcus</taxon>
    </lineage>
</organism>
<dbReference type="RefSeq" id="WP_102246277.1">
    <property type="nucleotide sequence ID" value="NZ_CP025682.1"/>
</dbReference>
<evidence type="ECO:0000313" key="1">
    <source>
        <dbReference type="EMBL" id="AUN94206.1"/>
    </source>
</evidence>
<accession>A0A2I6S4L3</accession>
<proteinExistence type="predicted"/>
<reference evidence="1 2" key="1">
    <citation type="submission" date="2018-01" db="EMBL/GenBank/DDBJ databases">
        <authorList>
            <person name="Fu G.-Y."/>
        </authorList>
    </citation>
    <scope>NUCLEOTIDE SEQUENCE [LARGE SCALE GENOMIC DNA]</scope>
    <source>
        <strain evidence="1 2">SY39</strain>
    </source>
</reference>
<dbReference type="OrthoDB" id="8374021at2"/>
<keyword evidence="2" id="KW-1185">Reference proteome</keyword>
<evidence type="ECO:0000313" key="2">
    <source>
        <dbReference type="Proteomes" id="UP000242205"/>
    </source>
</evidence>